<feature type="transmembrane region" description="Helical" evidence="5">
    <location>
        <begin position="234"/>
        <end position="253"/>
    </location>
</feature>
<keyword evidence="3 5" id="KW-1133">Transmembrane helix</keyword>
<dbReference type="GO" id="GO:0016020">
    <property type="term" value="C:membrane"/>
    <property type="evidence" value="ECO:0007669"/>
    <property type="project" value="UniProtKB-SubCell"/>
</dbReference>
<sequence>MLILLLAMMLGGGGTVNPQTEMVLQVLIALTMIPLVGSVRWQHGLGPVHPGAWLLAALILVLPVAQLIPLPPSLWQALPNRSIEAQALAAAGAVGVWMPLSMAPARTFASLIAMICPVLVMIQVSRLSLQGRTLLCAAIIGGGILSLILGVLQLSQTGGWNWSLYNQYSEGFLVGFQANRNAECDVLMIALLAIGVLGAVRLDDGRQHLLTMGVVALGLPAFLVGVLMTGSRTGIALLLPAALVLFGIFWPVLHRRINMLRWFGGVLILLALTATTLAQLQSVQKVIARFSITTEARWDLWADTWYAIGQVWPFGSGIGTIVPMLEAAERLDVVDMTSPVRAHNDWLEWTLEAGLPGLVVLGIVILVIGWFAVRAIISSNRAGVAPARRAQVAFGTGVLIIEGLHAIVDYPMRSMALAILSATALAFLFEPTASQRNEP</sequence>
<evidence type="ECO:0000256" key="2">
    <source>
        <dbReference type="ARBA" id="ARBA00022692"/>
    </source>
</evidence>
<dbReference type="STRING" id="1117702.AQZ52_01560"/>
<feature type="transmembrane region" description="Helical" evidence="5">
    <location>
        <begin position="414"/>
        <end position="433"/>
    </location>
</feature>
<keyword evidence="2 5" id="KW-0812">Transmembrane</keyword>
<evidence type="ECO:0000313" key="8">
    <source>
        <dbReference type="Proteomes" id="UP000058012"/>
    </source>
</evidence>
<evidence type="ECO:0000256" key="3">
    <source>
        <dbReference type="ARBA" id="ARBA00022989"/>
    </source>
</evidence>
<comment type="caution">
    <text evidence="7">The sequence shown here is derived from an EMBL/GenBank/DDBJ whole genome shotgun (WGS) entry which is preliminary data.</text>
</comment>
<reference evidence="7 8" key="1">
    <citation type="submission" date="2015-10" db="EMBL/GenBank/DDBJ databases">
        <title>Draft genome sequence of Novosphingobium fuchskuhlense DSM 25065 isolated from a surface water sample of the southwest basin of Lake Grosse Fuchskuhle.</title>
        <authorList>
            <person name="Ruckert C."/>
            <person name="Winkler A."/>
            <person name="Glaeser J."/>
            <person name="Grossart H.-P."/>
            <person name="Kalinowski J."/>
            <person name="Glaeser S."/>
        </authorList>
    </citation>
    <scope>NUCLEOTIDE SEQUENCE [LARGE SCALE GENOMIC DNA]</scope>
    <source>
        <strain evidence="7 8">FNE08-7</strain>
    </source>
</reference>
<evidence type="ECO:0000256" key="4">
    <source>
        <dbReference type="ARBA" id="ARBA00023136"/>
    </source>
</evidence>
<comment type="subcellular location">
    <subcellularLocation>
        <location evidence="1">Membrane</location>
        <topology evidence="1">Multi-pass membrane protein</topology>
    </subcellularLocation>
</comment>
<protein>
    <recommendedName>
        <fullName evidence="6">O-antigen ligase-related domain-containing protein</fullName>
    </recommendedName>
</protein>
<feature type="transmembrane region" description="Helical" evidence="5">
    <location>
        <begin position="260"/>
        <end position="280"/>
    </location>
</feature>
<keyword evidence="8" id="KW-1185">Reference proteome</keyword>
<dbReference type="InterPro" id="IPR007016">
    <property type="entry name" value="O-antigen_ligase-rel_domated"/>
</dbReference>
<dbReference type="AlphaFoldDB" id="A0A124JWU2"/>
<evidence type="ECO:0000259" key="6">
    <source>
        <dbReference type="Pfam" id="PF04932"/>
    </source>
</evidence>
<evidence type="ECO:0000256" key="5">
    <source>
        <dbReference type="SAM" id="Phobius"/>
    </source>
</evidence>
<feature type="transmembrane region" description="Helical" evidence="5">
    <location>
        <begin position="134"/>
        <end position="154"/>
    </location>
</feature>
<feature type="transmembrane region" description="Helical" evidence="5">
    <location>
        <begin position="53"/>
        <end position="70"/>
    </location>
</feature>
<dbReference type="EMBL" id="LLZS01000001">
    <property type="protein sequence ID" value="KUR73682.1"/>
    <property type="molecule type" value="Genomic_DNA"/>
</dbReference>
<gene>
    <name evidence="7" type="ORF">AQZ52_01560</name>
</gene>
<dbReference type="PANTHER" id="PTHR37422">
    <property type="entry name" value="TEICHURONIC ACID BIOSYNTHESIS PROTEIN TUAE"/>
    <property type="match status" value="1"/>
</dbReference>
<name>A0A124JWU2_9SPHN</name>
<dbReference type="Pfam" id="PF04932">
    <property type="entry name" value="Wzy_C"/>
    <property type="match status" value="1"/>
</dbReference>
<feature type="transmembrane region" description="Helical" evidence="5">
    <location>
        <begin position="355"/>
        <end position="377"/>
    </location>
</feature>
<dbReference type="Proteomes" id="UP000058012">
    <property type="component" value="Unassembled WGS sequence"/>
</dbReference>
<feature type="transmembrane region" description="Helical" evidence="5">
    <location>
        <begin position="209"/>
        <end position="228"/>
    </location>
</feature>
<feature type="transmembrane region" description="Helical" evidence="5">
    <location>
        <begin position="186"/>
        <end position="202"/>
    </location>
</feature>
<feature type="transmembrane region" description="Helical" evidence="5">
    <location>
        <begin position="389"/>
        <end position="408"/>
    </location>
</feature>
<feature type="transmembrane region" description="Helical" evidence="5">
    <location>
        <begin position="24"/>
        <end position="41"/>
    </location>
</feature>
<feature type="domain" description="O-antigen ligase-related" evidence="6">
    <location>
        <begin position="222"/>
        <end position="361"/>
    </location>
</feature>
<dbReference type="InterPro" id="IPR051533">
    <property type="entry name" value="WaaL-like"/>
</dbReference>
<feature type="transmembrane region" description="Helical" evidence="5">
    <location>
        <begin position="103"/>
        <end position="122"/>
    </location>
</feature>
<accession>A0A124JWU2</accession>
<evidence type="ECO:0000313" key="7">
    <source>
        <dbReference type="EMBL" id="KUR73682.1"/>
    </source>
</evidence>
<evidence type="ECO:0000256" key="1">
    <source>
        <dbReference type="ARBA" id="ARBA00004141"/>
    </source>
</evidence>
<dbReference type="PANTHER" id="PTHR37422:SF13">
    <property type="entry name" value="LIPOPOLYSACCHARIDE BIOSYNTHESIS PROTEIN PA4999-RELATED"/>
    <property type="match status" value="1"/>
</dbReference>
<organism evidence="7 8">
    <name type="scientific">Novosphingobium fuchskuhlense</name>
    <dbReference type="NCBI Taxonomy" id="1117702"/>
    <lineage>
        <taxon>Bacteria</taxon>
        <taxon>Pseudomonadati</taxon>
        <taxon>Pseudomonadota</taxon>
        <taxon>Alphaproteobacteria</taxon>
        <taxon>Sphingomonadales</taxon>
        <taxon>Sphingomonadaceae</taxon>
        <taxon>Novosphingobium</taxon>
    </lineage>
</organism>
<keyword evidence="4 5" id="KW-0472">Membrane</keyword>
<proteinExistence type="predicted"/>